<reference evidence="1 2" key="1">
    <citation type="submission" date="2013-02" db="EMBL/GenBank/DDBJ databases">
        <authorList>
            <person name="Harkins D.M."/>
            <person name="Durkin A.S."/>
            <person name="Brinkac L.M."/>
            <person name="Haft D.H."/>
            <person name="Selengut J.D."/>
            <person name="Sanka R."/>
            <person name="DePew J."/>
            <person name="Purushe J."/>
            <person name="Haake D.A."/>
            <person name="Matsunaga J."/>
            <person name="Vinetz J.M."/>
            <person name="Sutton G.G."/>
            <person name="Nierman W.C."/>
            <person name="Fouts D.E."/>
        </authorList>
    </citation>
    <scope>NUCLEOTIDE SEQUENCE [LARGE SCALE GENOMIC DNA]</scope>
    <source>
        <strain evidence="1 2">Ecochallenge</strain>
    </source>
</reference>
<protein>
    <submittedName>
        <fullName evidence="1">Uncharacterized protein</fullName>
    </submittedName>
</protein>
<dbReference type="AlphaFoldDB" id="N1UBP3"/>
<gene>
    <name evidence="1" type="ORF">LEP1GSC043_2023</name>
</gene>
<proteinExistence type="predicted"/>
<dbReference type="Proteomes" id="UP000012249">
    <property type="component" value="Unassembled WGS sequence"/>
</dbReference>
<organism evidence="1 2">
    <name type="scientific">Leptospira weilii str. Ecochallenge</name>
    <dbReference type="NCBI Taxonomy" id="1049986"/>
    <lineage>
        <taxon>Bacteria</taxon>
        <taxon>Pseudomonadati</taxon>
        <taxon>Spirochaetota</taxon>
        <taxon>Spirochaetia</taxon>
        <taxon>Leptospirales</taxon>
        <taxon>Leptospiraceae</taxon>
        <taxon>Leptospira</taxon>
    </lineage>
</organism>
<comment type="caution">
    <text evidence="1">The sequence shown here is derived from an EMBL/GenBank/DDBJ whole genome shotgun (WGS) entry which is preliminary data.</text>
</comment>
<dbReference type="EMBL" id="AHMI02000236">
    <property type="protein sequence ID" value="EMY13460.1"/>
    <property type="molecule type" value="Genomic_DNA"/>
</dbReference>
<sequence length="110" mass="12832">MKLFSLIYRTRGTCERADSNVWIFLVSTGTLLVSKKRIVENRSLIFPWISFACSSKFVLSLEKEPKSVKIEKFFTTSEVFPNGRLKSDKLFYRRIFRNSKLLLVSSDLKV</sequence>
<accession>N1UBP3</accession>
<name>N1UBP3_9LEPT</name>
<evidence type="ECO:0000313" key="2">
    <source>
        <dbReference type="Proteomes" id="UP000012249"/>
    </source>
</evidence>
<evidence type="ECO:0000313" key="1">
    <source>
        <dbReference type="EMBL" id="EMY13460.1"/>
    </source>
</evidence>